<keyword evidence="7 13" id="KW-0812">Transmembrane</keyword>
<evidence type="ECO:0000256" key="11">
    <source>
        <dbReference type="ARBA" id="ARBA00023136"/>
    </source>
</evidence>
<dbReference type="OMA" id="PQPLPCW"/>
<dbReference type="OrthoDB" id="3784at2759"/>
<evidence type="ECO:0000256" key="4">
    <source>
        <dbReference type="ARBA" id="ARBA00012583"/>
    </source>
</evidence>
<evidence type="ECO:0000256" key="1">
    <source>
        <dbReference type="ARBA" id="ARBA00004389"/>
    </source>
</evidence>
<reference evidence="16" key="1">
    <citation type="journal article" date="2017" name="Cell">
        <title>Insights into land plant evolution garnered from the Marchantia polymorpha genome.</title>
        <authorList>
            <person name="Bowman J.L."/>
            <person name="Kohchi T."/>
            <person name="Yamato K.T."/>
            <person name="Jenkins J."/>
            <person name="Shu S."/>
            <person name="Ishizaki K."/>
            <person name="Yamaoka S."/>
            <person name="Nishihama R."/>
            <person name="Nakamura Y."/>
            <person name="Berger F."/>
            <person name="Adam C."/>
            <person name="Aki S.S."/>
            <person name="Althoff F."/>
            <person name="Araki T."/>
            <person name="Arteaga-Vazquez M.A."/>
            <person name="Balasubrmanian S."/>
            <person name="Barry K."/>
            <person name="Bauer D."/>
            <person name="Boehm C.R."/>
            <person name="Briginshaw L."/>
            <person name="Caballero-Perez J."/>
            <person name="Catarino B."/>
            <person name="Chen F."/>
            <person name="Chiyoda S."/>
            <person name="Chovatia M."/>
            <person name="Davies K.M."/>
            <person name="Delmans M."/>
            <person name="Demura T."/>
            <person name="Dierschke T."/>
            <person name="Dolan L."/>
            <person name="Dorantes-Acosta A.E."/>
            <person name="Eklund D.M."/>
            <person name="Florent S.N."/>
            <person name="Flores-Sandoval E."/>
            <person name="Fujiyama A."/>
            <person name="Fukuzawa H."/>
            <person name="Galik B."/>
            <person name="Grimanelli D."/>
            <person name="Grimwood J."/>
            <person name="Grossniklaus U."/>
            <person name="Hamada T."/>
            <person name="Haseloff J."/>
            <person name="Hetherington A.J."/>
            <person name="Higo A."/>
            <person name="Hirakawa Y."/>
            <person name="Hundley H.N."/>
            <person name="Ikeda Y."/>
            <person name="Inoue K."/>
            <person name="Inoue S.I."/>
            <person name="Ishida S."/>
            <person name="Jia Q."/>
            <person name="Kakita M."/>
            <person name="Kanazawa T."/>
            <person name="Kawai Y."/>
            <person name="Kawashima T."/>
            <person name="Kennedy M."/>
            <person name="Kinose K."/>
            <person name="Kinoshita T."/>
            <person name="Kohara Y."/>
            <person name="Koide E."/>
            <person name="Komatsu K."/>
            <person name="Kopischke S."/>
            <person name="Kubo M."/>
            <person name="Kyozuka J."/>
            <person name="Lagercrantz U."/>
            <person name="Lin S.S."/>
            <person name="Lindquist E."/>
            <person name="Lipzen A.M."/>
            <person name="Lu C.W."/>
            <person name="De Luna E."/>
            <person name="Martienssen R.A."/>
            <person name="Minamino N."/>
            <person name="Mizutani M."/>
            <person name="Mizutani M."/>
            <person name="Mochizuki N."/>
            <person name="Monte I."/>
            <person name="Mosher R."/>
            <person name="Nagasaki H."/>
            <person name="Nakagami H."/>
            <person name="Naramoto S."/>
            <person name="Nishitani K."/>
            <person name="Ohtani M."/>
            <person name="Okamoto T."/>
            <person name="Okumura M."/>
            <person name="Phillips J."/>
            <person name="Pollak B."/>
            <person name="Reinders A."/>
            <person name="Rovekamp M."/>
            <person name="Sano R."/>
            <person name="Sawa S."/>
            <person name="Schmid M.W."/>
            <person name="Shirakawa M."/>
            <person name="Solano R."/>
            <person name="Spunde A."/>
            <person name="Suetsugu N."/>
            <person name="Sugano S."/>
            <person name="Sugiyama A."/>
            <person name="Sun R."/>
            <person name="Suzuki Y."/>
            <person name="Takenaka M."/>
            <person name="Takezawa D."/>
            <person name="Tomogane H."/>
            <person name="Tsuzuki M."/>
            <person name="Ueda T."/>
            <person name="Umeda M."/>
            <person name="Ward J.M."/>
            <person name="Watanabe Y."/>
            <person name="Yazaki K."/>
            <person name="Yokoyama R."/>
            <person name="Yoshitake Y."/>
            <person name="Yotsui I."/>
            <person name="Zachgo S."/>
            <person name="Schmutz J."/>
        </authorList>
    </citation>
    <scope>NUCLEOTIDE SEQUENCE [LARGE SCALE GENOMIC DNA]</scope>
    <source>
        <strain evidence="16">Tak-1</strain>
    </source>
</reference>
<dbReference type="GO" id="GO:0006487">
    <property type="term" value="P:protein N-linked glycosylation"/>
    <property type="evidence" value="ECO:0000318"/>
    <property type="project" value="GO_Central"/>
</dbReference>
<evidence type="ECO:0000256" key="8">
    <source>
        <dbReference type="ARBA" id="ARBA00022824"/>
    </source>
</evidence>
<evidence type="ECO:0000256" key="6">
    <source>
        <dbReference type="ARBA" id="ARBA00022679"/>
    </source>
</evidence>
<dbReference type="CDD" id="cd04188">
    <property type="entry name" value="DPG_synthase"/>
    <property type="match status" value="1"/>
</dbReference>
<dbReference type="GO" id="GO:0005789">
    <property type="term" value="C:endoplasmic reticulum membrane"/>
    <property type="evidence" value="ECO:0000318"/>
    <property type="project" value="GO_Central"/>
</dbReference>
<dbReference type="PANTHER" id="PTHR10859">
    <property type="entry name" value="GLYCOSYL TRANSFERASE"/>
    <property type="match status" value="1"/>
</dbReference>
<evidence type="ECO:0000256" key="3">
    <source>
        <dbReference type="ARBA" id="ARBA00006739"/>
    </source>
</evidence>
<dbReference type="Pfam" id="PF00535">
    <property type="entry name" value="Glycos_transf_2"/>
    <property type="match status" value="1"/>
</dbReference>
<dbReference type="EC" id="2.4.1.117" evidence="4"/>
<evidence type="ECO:0000256" key="7">
    <source>
        <dbReference type="ARBA" id="ARBA00022692"/>
    </source>
</evidence>
<feature type="transmembrane region" description="Helical" evidence="13">
    <location>
        <begin position="104"/>
        <end position="127"/>
    </location>
</feature>
<comment type="catalytic activity">
    <reaction evidence="12">
        <text>a di-trans,poly-cis-dolichyl phosphate + UDP-alpha-D-glucose = a di-trans,poly-cis-dolichyl beta-D-glucosyl phosphate + UDP</text>
        <dbReference type="Rhea" id="RHEA:15401"/>
        <dbReference type="Rhea" id="RHEA-COMP:19498"/>
        <dbReference type="Rhea" id="RHEA-COMP:19502"/>
        <dbReference type="ChEBI" id="CHEBI:57525"/>
        <dbReference type="ChEBI" id="CHEBI:57683"/>
        <dbReference type="ChEBI" id="CHEBI:58223"/>
        <dbReference type="ChEBI" id="CHEBI:58885"/>
        <dbReference type="EC" id="2.4.1.117"/>
    </reaction>
    <physiologicalReaction direction="left-to-right" evidence="12">
        <dbReference type="Rhea" id="RHEA:15402"/>
    </physiologicalReaction>
</comment>
<evidence type="ECO:0000313" key="16">
    <source>
        <dbReference type="Proteomes" id="UP000244005"/>
    </source>
</evidence>
<keyword evidence="10 13" id="KW-1133">Transmembrane helix</keyword>
<dbReference type="AlphaFoldDB" id="A0A2R6XR14"/>
<comment type="subcellular location">
    <subcellularLocation>
        <location evidence="1">Endoplasmic reticulum membrane</location>
        <topology evidence="1">Single-pass membrane protein</topology>
    </subcellularLocation>
</comment>
<evidence type="ECO:0000259" key="14">
    <source>
        <dbReference type="Pfam" id="PF00535"/>
    </source>
</evidence>
<accession>A0A2R6XR14</accession>
<comment type="similarity">
    <text evidence="3">Belongs to the glycosyltransferase 2 family.</text>
</comment>
<keyword evidence="16" id="KW-1185">Reference proteome</keyword>
<dbReference type="InterPro" id="IPR035518">
    <property type="entry name" value="DPG_synthase"/>
</dbReference>
<evidence type="ECO:0000256" key="13">
    <source>
        <dbReference type="SAM" id="Phobius"/>
    </source>
</evidence>
<protein>
    <recommendedName>
        <fullName evidence="4">dolichyl-phosphate beta-glucosyltransferase</fullName>
        <ecNumber evidence="4">2.4.1.117</ecNumber>
    </recommendedName>
</protein>
<dbReference type="EMBL" id="KZ772677">
    <property type="protein sequence ID" value="PTQ48548.1"/>
    <property type="molecule type" value="Genomic_DNA"/>
</dbReference>
<evidence type="ECO:0000313" key="15">
    <source>
        <dbReference type="EMBL" id="PTQ48548.1"/>
    </source>
</evidence>
<evidence type="ECO:0000256" key="10">
    <source>
        <dbReference type="ARBA" id="ARBA00022989"/>
    </source>
</evidence>
<dbReference type="InterPro" id="IPR001173">
    <property type="entry name" value="Glyco_trans_2-like"/>
</dbReference>
<dbReference type="InterPro" id="IPR029044">
    <property type="entry name" value="Nucleotide-diphossugar_trans"/>
</dbReference>
<keyword evidence="9" id="KW-0735">Signal-anchor</keyword>
<evidence type="ECO:0000256" key="2">
    <source>
        <dbReference type="ARBA" id="ARBA00004922"/>
    </source>
</evidence>
<dbReference type="FunFam" id="3.90.550.10:FF:000115">
    <property type="entry name" value="Dolichyl-phosphate beta-glucosyltransferase isoform A"/>
    <property type="match status" value="1"/>
</dbReference>
<name>A0A2R6XR14_MARPO</name>
<organism evidence="15 16">
    <name type="scientific">Marchantia polymorpha</name>
    <name type="common">Common liverwort</name>
    <name type="synonym">Marchantia aquatica</name>
    <dbReference type="NCBI Taxonomy" id="3197"/>
    <lineage>
        <taxon>Eukaryota</taxon>
        <taxon>Viridiplantae</taxon>
        <taxon>Streptophyta</taxon>
        <taxon>Embryophyta</taxon>
        <taxon>Marchantiophyta</taxon>
        <taxon>Marchantiopsida</taxon>
        <taxon>Marchantiidae</taxon>
        <taxon>Marchantiales</taxon>
        <taxon>Marchantiaceae</taxon>
        <taxon>Marchantia</taxon>
    </lineage>
</organism>
<feature type="domain" description="Glycosyltransferase 2-like" evidence="14">
    <location>
        <begin position="171"/>
        <end position="283"/>
    </location>
</feature>
<gene>
    <name evidence="15" type="ORF">MARPO_0005s0180</name>
</gene>
<keyword evidence="8" id="KW-0256">Endoplasmic reticulum</keyword>
<evidence type="ECO:0000256" key="9">
    <source>
        <dbReference type="ARBA" id="ARBA00022968"/>
    </source>
</evidence>
<comment type="pathway">
    <text evidence="2">Protein modification; protein glycosylation.</text>
</comment>
<dbReference type="Gramene" id="Mp1g04270.1">
    <property type="protein sequence ID" value="Mp1g04270.1.cds"/>
    <property type="gene ID" value="Mp1g04270"/>
</dbReference>
<dbReference type="PANTHER" id="PTHR10859:SF91">
    <property type="entry name" value="DOLICHYL-PHOSPHATE BETA-GLUCOSYLTRANSFERASE"/>
    <property type="match status" value="1"/>
</dbReference>
<dbReference type="GO" id="GO:0004581">
    <property type="term" value="F:dolichyl-phosphate beta-glucosyltransferase activity"/>
    <property type="evidence" value="ECO:0007669"/>
    <property type="project" value="UniProtKB-EC"/>
</dbReference>
<evidence type="ECO:0000256" key="5">
    <source>
        <dbReference type="ARBA" id="ARBA00022676"/>
    </source>
</evidence>
<sequence>MQLQGSRFSSLVPKLDVVSFQGRSGTGRGSGNQARSPFRRTEHVRFTYHRATELRSSIRPGRTCSLSCCLIVDLLKEGSALVSKRVESMITLLKMESLPSLSALVSPLTHVGLVVMSLIVIWALTYVMDWLHKLDSSASLGEGTVSFMEDPTSLEKIQLPSVFGPAEKYLSMIMPAYNEENRLRSGLDDTLRYLQERANKDRTFTYEIIIVDDGSKDHTVRVANEYVKKYKPDIIRVIKLGKNLGKGAAVRKGMLCSRGQLLLMLDADGATKITDTGKLENEMKVAIDRLLASRSATTSRQQVSLNDIPVAVFGSRAHLEQEALAKRKWYRNVLMKGFHFCVLLVAGPGIRDTQCGFKMFTRSAARQLFTNMRLNRWCFDVELVYLCNRLAIPVTEVAVTWTEIPGSKVSLLSIAHMLFELVLIRMGYGFRVWKIHRKAVQD</sequence>
<keyword evidence="11 13" id="KW-0472">Membrane</keyword>
<keyword evidence="6" id="KW-0808">Transferase</keyword>
<proteinExistence type="inferred from homology"/>
<dbReference type="Proteomes" id="UP000244005">
    <property type="component" value="Unassembled WGS sequence"/>
</dbReference>
<evidence type="ECO:0000256" key="12">
    <source>
        <dbReference type="ARBA" id="ARBA00045097"/>
    </source>
</evidence>
<keyword evidence="5" id="KW-0328">Glycosyltransferase</keyword>
<dbReference type="SUPFAM" id="SSF53448">
    <property type="entry name" value="Nucleotide-diphospho-sugar transferases"/>
    <property type="match status" value="1"/>
</dbReference>
<dbReference type="Gene3D" id="3.90.550.10">
    <property type="entry name" value="Spore Coat Polysaccharide Biosynthesis Protein SpsA, Chain A"/>
    <property type="match status" value="1"/>
</dbReference>